<dbReference type="Pfam" id="PF00494">
    <property type="entry name" value="SQS_PSY"/>
    <property type="match status" value="1"/>
</dbReference>
<name>A0A5N8WX04_9ACTN</name>
<dbReference type="InterPro" id="IPR008949">
    <property type="entry name" value="Isoprenoid_synthase_dom_sf"/>
</dbReference>
<comment type="caution">
    <text evidence="2">The sequence shown here is derived from an EMBL/GenBank/DDBJ whole genome shotgun (WGS) entry which is preliminary data.</text>
</comment>
<dbReference type="RefSeq" id="WP_322620678.1">
    <property type="nucleotide sequence ID" value="NZ_VMNX01000101.1"/>
</dbReference>
<proteinExistence type="predicted"/>
<dbReference type="Proteomes" id="UP000373149">
    <property type="component" value="Unassembled WGS sequence"/>
</dbReference>
<dbReference type="InterPro" id="IPR002060">
    <property type="entry name" value="Squ/phyt_synthse"/>
</dbReference>
<dbReference type="SUPFAM" id="SSF48576">
    <property type="entry name" value="Terpenoid synthases"/>
    <property type="match status" value="1"/>
</dbReference>
<dbReference type="PANTHER" id="PTHR31480">
    <property type="entry name" value="BIFUNCTIONAL LYCOPENE CYCLASE/PHYTOENE SYNTHASE"/>
    <property type="match status" value="1"/>
</dbReference>
<evidence type="ECO:0000256" key="1">
    <source>
        <dbReference type="SAM" id="MobiDB-lite"/>
    </source>
</evidence>
<evidence type="ECO:0000313" key="3">
    <source>
        <dbReference type="Proteomes" id="UP000373149"/>
    </source>
</evidence>
<sequence>MGLWWGKALDAARIDGAELRADYTRQRRIVARYRPSAYLATRLLVRPEHLPHLLAVTAFMHLSDNLLDSGPREERAAAFARWATEVREGMAGATVEHPDLRALVHTMSVHPPLRTYVTDFLAAAPADLDFAGFATEADYQSYIDAYVLPAFMLIAGLLTGEDTPPGYREACRTYIDGSQRLDFANDIAEDLAEGRLNLPQETLDAFAVTRADLESARDTPGTRALLAHVLGQARESLAAGRPLADLVPPDGRPLFRAMIGVEDLTAEAALAKGAALLRGPARPPLPSTLKLLFGERARAKRSAVKTETGTENETESGTETGTAGSRGGARP</sequence>
<feature type="region of interest" description="Disordered" evidence="1">
    <location>
        <begin position="298"/>
        <end position="331"/>
    </location>
</feature>
<gene>
    <name evidence="2" type="ORF">FPZ41_24730</name>
</gene>
<keyword evidence="3" id="KW-1185">Reference proteome</keyword>
<dbReference type="AlphaFoldDB" id="A0A5N8WX04"/>
<accession>A0A5N8WX04</accession>
<dbReference type="EMBL" id="VMNX01000101">
    <property type="protein sequence ID" value="MPY51592.1"/>
    <property type="molecule type" value="Genomic_DNA"/>
</dbReference>
<dbReference type="GO" id="GO:0016765">
    <property type="term" value="F:transferase activity, transferring alkyl or aryl (other than methyl) groups"/>
    <property type="evidence" value="ECO:0007669"/>
    <property type="project" value="UniProtKB-ARBA"/>
</dbReference>
<protein>
    <submittedName>
        <fullName evidence="2">Phytoene/squalene synthetase</fullName>
    </submittedName>
</protein>
<reference evidence="2 3" key="1">
    <citation type="submission" date="2019-09" db="EMBL/GenBank/DDBJ databases">
        <authorList>
            <person name="Duangmal K."/>
            <person name="Teo W.F.A."/>
            <person name="Lipun K."/>
        </authorList>
    </citation>
    <scope>NUCLEOTIDE SEQUENCE [LARGE SCALE GENOMIC DNA]</scope>
    <source>
        <strain evidence="2 3">K1PN6</strain>
    </source>
</reference>
<dbReference type="Gene3D" id="1.10.600.10">
    <property type="entry name" value="Farnesyl Diphosphate Synthase"/>
    <property type="match status" value="1"/>
</dbReference>
<organism evidence="2 3">
    <name type="scientific">Streptomyces acidicola</name>
    <dbReference type="NCBI Taxonomy" id="2596892"/>
    <lineage>
        <taxon>Bacteria</taxon>
        <taxon>Bacillati</taxon>
        <taxon>Actinomycetota</taxon>
        <taxon>Actinomycetes</taxon>
        <taxon>Kitasatosporales</taxon>
        <taxon>Streptomycetaceae</taxon>
        <taxon>Streptomyces</taxon>
    </lineage>
</organism>
<evidence type="ECO:0000313" key="2">
    <source>
        <dbReference type="EMBL" id="MPY51592.1"/>
    </source>
</evidence>